<keyword evidence="3" id="KW-1185">Reference proteome</keyword>
<evidence type="ECO:0008006" key="4">
    <source>
        <dbReference type="Google" id="ProtNLM"/>
    </source>
</evidence>
<dbReference type="EMBL" id="CP072649">
    <property type="protein sequence ID" value="QUW04032.1"/>
    <property type="molecule type" value="Genomic_DNA"/>
</dbReference>
<organism evidence="2 3">
    <name type="scientific">Chloracidobacterium validum</name>
    <dbReference type="NCBI Taxonomy" id="2821543"/>
    <lineage>
        <taxon>Bacteria</taxon>
        <taxon>Pseudomonadati</taxon>
        <taxon>Acidobacteriota</taxon>
        <taxon>Terriglobia</taxon>
        <taxon>Terriglobales</taxon>
        <taxon>Acidobacteriaceae</taxon>
        <taxon>Chloracidobacterium</taxon>
    </lineage>
</organism>
<dbReference type="InterPro" id="IPR005534">
    <property type="entry name" value="Curli_assmbl/transp-comp_CsgG"/>
</dbReference>
<evidence type="ECO:0000256" key="1">
    <source>
        <dbReference type="SAM" id="MobiDB-lite"/>
    </source>
</evidence>
<proteinExistence type="predicted"/>
<reference evidence="2 3" key="1">
    <citation type="submission" date="2021-03" db="EMBL/GenBank/DDBJ databases">
        <title>Genomic and phenotypic characterization of Chloracidobacterium isolates provides evidence for multiple species.</title>
        <authorList>
            <person name="Saini M.K."/>
            <person name="Costas A.M.G."/>
            <person name="Tank M."/>
            <person name="Bryant D.A."/>
        </authorList>
    </citation>
    <scope>NUCLEOTIDE SEQUENCE [LARGE SCALE GENOMIC DNA]</scope>
    <source>
        <strain evidence="2 3">BV2-C</strain>
    </source>
</reference>
<dbReference type="Pfam" id="PF03783">
    <property type="entry name" value="CsgG"/>
    <property type="match status" value="1"/>
</dbReference>
<dbReference type="RefSeq" id="WP_211429921.1">
    <property type="nucleotide sequence ID" value="NZ_CP072649.1"/>
</dbReference>
<dbReference type="Proteomes" id="UP000676506">
    <property type="component" value="Chromosome 2"/>
</dbReference>
<gene>
    <name evidence="2" type="ORF">J8C06_13340</name>
</gene>
<protein>
    <recommendedName>
        <fullName evidence="4">Curli production assembly/transport component CsgG</fullName>
    </recommendedName>
</protein>
<feature type="compositionally biased region" description="Low complexity" evidence="1">
    <location>
        <begin position="31"/>
        <end position="59"/>
    </location>
</feature>
<evidence type="ECO:0000313" key="2">
    <source>
        <dbReference type="EMBL" id="QUW04032.1"/>
    </source>
</evidence>
<sequence length="353" mass="38162">MFTSESDAQGRKKAPRRKAPAPAVTPKPDSAPETSAAPAAATPPAEATSAASADTADTDSLPKDTRPRIAIAPIGFGDRVLETALTDNLVNYSRFQVVVARNQLREILGEQKLSNTDFVNPDTAQKVGKLVGANYIVVGRFLGKNLTPGALFMPDQLEIKAQFQLIEVETGTVKVADTFSVTTSGLFKLPEEYALSSLAEELMLQAYRSNAAELVRKFIDKINIINPLKGYVVNVVGPEVYINLSYKDGVRAGQEFMIFADGNTIKDPITGEILSTEKQPIARIVIIGAFEQFSIGFIFATNSPQASVLLGGVKYDPSPVFSVVQSQMSLIEVERRGLALLEDLKKAAKKKNK</sequence>
<dbReference type="Gene3D" id="3.40.50.10610">
    <property type="entry name" value="ABC-type transport auxiliary lipoprotein component"/>
    <property type="match status" value="1"/>
</dbReference>
<feature type="region of interest" description="Disordered" evidence="1">
    <location>
        <begin position="1"/>
        <end position="64"/>
    </location>
</feature>
<name>A0ABX8BAR8_9BACT</name>
<accession>A0ABX8BAR8</accession>
<evidence type="ECO:0000313" key="3">
    <source>
        <dbReference type="Proteomes" id="UP000676506"/>
    </source>
</evidence>